<name>X1DV58_9ZZZZ</name>
<proteinExistence type="predicted"/>
<organism evidence="1">
    <name type="scientific">marine sediment metagenome</name>
    <dbReference type="NCBI Taxonomy" id="412755"/>
    <lineage>
        <taxon>unclassified sequences</taxon>
        <taxon>metagenomes</taxon>
        <taxon>ecological metagenomes</taxon>
    </lineage>
</organism>
<reference evidence="1" key="1">
    <citation type="journal article" date="2014" name="Front. Microbiol.">
        <title>High frequency of phylogenetically diverse reductive dehalogenase-homologous genes in deep subseafloor sedimentary metagenomes.</title>
        <authorList>
            <person name="Kawai M."/>
            <person name="Futagami T."/>
            <person name="Toyoda A."/>
            <person name="Takaki Y."/>
            <person name="Nishi S."/>
            <person name="Hori S."/>
            <person name="Arai W."/>
            <person name="Tsubouchi T."/>
            <person name="Morono Y."/>
            <person name="Uchiyama I."/>
            <person name="Ito T."/>
            <person name="Fujiyama A."/>
            <person name="Inagaki F."/>
            <person name="Takami H."/>
        </authorList>
    </citation>
    <scope>NUCLEOTIDE SEQUENCE</scope>
    <source>
        <strain evidence="1">Expedition CK06-06</strain>
    </source>
</reference>
<gene>
    <name evidence="1" type="ORF">S01H4_57647</name>
</gene>
<sequence length="60" mass="6440">MEGLAFLILVAFFNKNRWQKKSARALLGGGTALIAISLVSELGKNIPLALATIIEKRTNG</sequence>
<evidence type="ECO:0000313" key="1">
    <source>
        <dbReference type="EMBL" id="GAH08844.1"/>
    </source>
</evidence>
<dbReference type="EMBL" id="BART01033578">
    <property type="protein sequence ID" value="GAH08844.1"/>
    <property type="molecule type" value="Genomic_DNA"/>
</dbReference>
<protein>
    <submittedName>
        <fullName evidence="1">Uncharacterized protein</fullName>
    </submittedName>
</protein>
<comment type="caution">
    <text evidence="1">The sequence shown here is derived from an EMBL/GenBank/DDBJ whole genome shotgun (WGS) entry which is preliminary data.</text>
</comment>
<accession>X1DV58</accession>
<dbReference type="AlphaFoldDB" id="X1DV58"/>